<accession>A0A6B3NJN6</accession>
<evidence type="ECO:0000259" key="2">
    <source>
        <dbReference type="Pfam" id="PF05193"/>
    </source>
</evidence>
<dbReference type="InterPro" id="IPR011249">
    <property type="entry name" value="Metalloenz_LuxS/M16"/>
</dbReference>
<feature type="non-terminal residue" evidence="3">
    <location>
        <position position="1"/>
    </location>
</feature>
<dbReference type="Gene3D" id="3.30.830.10">
    <property type="entry name" value="Metalloenzyme, LuxS/M16 peptidase-like"/>
    <property type="match status" value="1"/>
</dbReference>
<dbReference type="InterPro" id="IPR007863">
    <property type="entry name" value="Peptidase_M16_C"/>
</dbReference>
<reference evidence="3" key="1">
    <citation type="submission" date="2019-11" db="EMBL/GenBank/DDBJ databases">
        <title>Genomic insights into an expanded diversity of filamentous marine cyanobacteria reveals the extraordinary biosynthetic potential of Moorea and Okeania.</title>
        <authorList>
            <person name="Ferreira Leao T."/>
            <person name="Wang M."/>
            <person name="Moss N."/>
            <person name="Da Silva R."/>
            <person name="Sanders J."/>
            <person name="Nurk S."/>
            <person name="Gurevich A."/>
            <person name="Humphrey G."/>
            <person name="Reher R."/>
            <person name="Zhu Q."/>
            <person name="Belda-Ferre P."/>
            <person name="Glukhov E."/>
            <person name="Rex R."/>
            <person name="Dorrestein P.C."/>
            <person name="Knight R."/>
            <person name="Pevzner P."/>
            <person name="Gerwick W.H."/>
            <person name="Gerwick L."/>
        </authorList>
    </citation>
    <scope>NUCLEOTIDE SEQUENCE</scope>
    <source>
        <strain evidence="3">SIO1C4</strain>
    </source>
</reference>
<dbReference type="SUPFAM" id="SSF63411">
    <property type="entry name" value="LuxS/MPP-like metallohydrolase"/>
    <property type="match status" value="1"/>
</dbReference>
<dbReference type="EMBL" id="JAAHFQ010000436">
    <property type="protein sequence ID" value="NER29821.1"/>
    <property type="molecule type" value="Genomic_DNA"/>
</dbReference>
<dbReference type="GO" id="GO:0046872">
    <property type="term" value="F:metal ion binding"/>
    <property type="evidence" value="ECO:0007669"/>
    <property type="project" value="InterPro"/>
</dbReference>
<sequence>ETREVTLRLPSQPWYLEGYHRPAINHPDHVIYEIIGRLLSEGRTSRLYKSLVEEKQIALSAQGFSGFPGAKYPNLMLLYALTAPGHTVEEVATVLDNELERLKQEPVSEQELERVKTQARAELLRSLDSNMGMARYLTSYEVRTGSWRNLFKELDKIAAVTPADIQRVAKATFRPQNLTIGRLLPKEED</sequence>
<evidence type="ECO:0000256" key="1">
    <source>
        <dbReference type="ARBA" id="ARBA00007261"/>
    </source>
</evidence>
<comment type="caution">
    <text evidence="3">The sequence shown here is derived from an EMBL/GenBank/DDBJ whole genome shotgun (WGS) entry which is preliminary data.</text>
</comment>
<proteinExistence type="inferred from homology"/>
<dbReference type="PANTHER" id="PTHR11851">
    <property type="entry name" value="METALLOPROTEASE"/>
    <property type="match status" value="1"/>
</dbReference>
<dbReference type="Pfam" id="PF05193">
    <property type="entry name" value="Peptidase_M16_C"/>
    <property type="match status" value="1"/>
</dbReference>
<evidence type="ECO:0000313" key="3">
    <source>
        <dbReference type="EMBL" id="NER29821.1"/>
    </source>
</evidence>
<dbReference type="InterPro" id="IPR050361">
    <property type="entry name" value="MPP/UQCRC_Complex"/>
</dbReference>
<organism evidence="3">
    <name type="scientific">Symploca sp. SIO1C4</name>
    <dbReference type="NCBI Taxonomy" id="2607765"/>
    <lineage>
        <taxon>Bacteria</taxon>
        <taxon>Bacillati</taxon>
        <taxon>Cyanobacteriota</taxon>
        <taxon>Cyanophyceae</taxon>
        <taxon>Coleofasciculales</taxon>
        <taxon>Coleofasciculaceae</taxon>
        <taxon>Symploca</taxon>
    </lineage>
</organism>
<dbReference type="AlphaFoldDB" id="A0A6B3NJN6"/>
<comment type="similarity">
    <text evidence="1">Belongs to the peptidase M16 family.</text>
</comment>
<gene>
    <name evidence="3" type="ORF">F6J89_19930</name>
</gene>
<dbReference type="PANTHER" id="PTHR11851:SF49">
    <property type="entry name" value="MITOCHONDRIAL-PROCESSING PEPTIDASE SUBUNIT ALPHA"/>
    <property type="match status" value="1"/>
</dbReference>
<protein>
    <submittedName>
        <fullName evidence="3">Insulinase family protein</fullName>
    </submittedName>
</protein>
<feature type="domain" description="Peptidase M16 C-terminal" evidence="2">
    <location>
        <begin position="3"/>
        <end position="118"/>
    </location>
</feature>
<name>A0A6B3NJN6_9CYAN</name>